<evidence type="ECO:0000313" key="3">
    <source>
        <dbReference type="Proteomes" id="UP001291999"/>
    </source>
</evidence>
<dbReference type="EMBL" id="JAXQPW010000004">
    <property type="protein sequence ID" value="MDZ5662473.1"/>
    <property type="molecule type" value="Genomic_DNA"/>
</dbReference>
<evidence type="ECO:0000313" key="2">
    <source>
        <dbReference type="EMBL" id="MDZ5662473.1"/>
    </source>
</evidence>
<accession>A0ABU5KBW9</accession>
<organism evidence="2 3">
    <name type="scientific">Nocardioides renjunii</name>
    <dbReference type="NCBI Taxonomy" id="3095075"/>
    <lineage>
        <taxon>Bacteria</taxon>
        <taxon>Bacillati</taxon>
        <taxon>Actinomycetota</taxon>
        <taxon>Actinomycetes</taxon>
        <taxon>Propionibacteriales</taxon>
        <taxon>Nocardioidaceae</taxon>
        <taxon>Nocardioides</taxon>
    </lineage>
</organism>
<dbReference type="RefSeq" id="WP_322424532.1">
    <property type="nucleotide sequence ID" value="NZ_JAXQPW010000004.1"/>
</dbReference>
<dbReference type="Proteomes" id="UP001291999">
    <property type="component" value="Unassembled WGS sequence"/>
</dbReference>
<feature type="compositionally biased region" description="Polar residues" evidence="1">
    <location>
        <begin position="23"/>
        <end position="38"/>
    </location>
</feature>
<protein>
    <submittedName>
        <fullName evidence="2">Uncharacterized protein</fullName>
    </submittedName>
</protein>
<evidence type="ECO:0000256" key="1">
    <source>
        <dbReference type="SAM" id="MobiDB-lite"/>
    </source>
</evidence>
<sequence>MSRITGAVVALAVAAAVLGPMRTDSTTAGAPQGSTAAARSTPDLPRKVPGGVELSVADGDLLRIWAADDHRAVWAKRRDATTGTWGERREVLRTRNLFCGDVDARTANGAVAAIARCDDGAYIEEDVPTASRALWSPDGATWSSYALEGEAYDEPGISPDGQNAVWPQHGRYVTRSTAGFDEHTLDSEGQEMPVTATITDAAQVSFLYSVSLPHGCRLVVLTRTGDAVPARQDLETASGCGYTPLDNLDSDTVWSNGRSSLARRTLISRADPASPWTIAAIAPVGAPGLEQTWNMLDQRYFTAPGLPLLALGSPDRRLLLAQTYDPVAQSWSPPVTVYDAGRWCHWGDTSTSESIEVLVAELRCGQGRRVALTTGDATSWRAVQGSRTPRGISADGRYVVVPARSRTHVISRERGVVSLPGGVTGRCDVAVPDGPDGAVLLTSAGRNQGWPTVLQHSTPQGWSRLSRTTLPTPSRVCRSLQASGPTLDSFDIGWRVRGYTVRIRERDGRWSARRDRG</sequence>
<reference evidence="2 3" key="1">
    <citation type="submission" date="2023-11" db="EMBL/GenBank/DDBJ databases">
        <title>Novel species in genus Nocardioides.</title>
        <authorList>
            <person name="Zhou H."/>
        </authorList>
    </citation>
    <scope>NUCLEOTIDE SEQUENCE [LARGE SCALE GENOMIC DNA]</scope>
    <source>
        <strain evidence="2 3">S-58</strain>
    </source>
</reference>
<keyword evidence="3" id="KW-1185">Reference proteome</keyword>
<gene>
    <name evidence="2" type="ORF">SFC79_11930</name>
</gene>
<name>A0ABU5KBW9_9ACTN</name>
<proteinExistence type="predicted"/>
<comment type="caution">
    <text evidence="2">The sequence shown here is derived from an EMBL/GenBank/DDBJ whole genome shotgun (WGS) entry which is preliminary data.</text>
</comment>
<feature type="region of interest" description="Disordered" evidence="1">
    <location>
        <begin position="23"/>
        <end position="48"/>
    </location>
</feature>